<dbReference type="EMBL" id="PFEK01000063">
    <property type="protein sequence ID" value="PJE67299.1"/>
    <property type="molecule type" value="Genomic_DNA"/>
</dbReference>
<organism evidence="2 3">
    <name type="scientific">Candidatus Shapirobacteria bacterium CG10_big_fil_rev_8_21_14_0_10_40_9</name>
    <dbReference type="NCBI Taxonomy" id="1974888"/>
    <lineage>
        <taxon>Bacteria</taxon>
        <taxon>Candidatus Shapironibacteriota</taxon>
    </lineage>
</organism>
<evidence type="ECO:0000313" key="3">
    <source>
        <dbReference type="Proteomes" id="UP000231474"/>
    </source>
</evidence>
<dbReference type="InterPro" id="IPR000160">
    <property type="entry name" value="GGDEF_dom"/>
</dbReference>
<name>A0A2M8L320_9BACT</name>
<accession>A0A2M8L320</accession>
<dbReference type="SMART" id="SM00267">
    <property type="entry name" value="GGDEF"/>
    <property type="match status" value="1"/>
</dbReference>
<dbReference type="GO" id="GO:0005886">
    <property type="term" value="C:plasma membrane"/>
    <property type="evidence" value="ECO:0007669"/>
    <property type="project" value="TreeGrafter"/>
</dbReference>
<dbReference type="PANTHER" id="PTHR45138:SF9">
    <property type="entry name" value="DIGUANYLATE CYCLASE DGCM-RELATED"/>
    <property type="match status" value="1"/>
</dbReference>
<dbReference type="InterPro" id="IPR050469">
    <property type="entry name" value="Diguanylate_Cyclase"/>
</dbReference>
<comment type="caution">
    <text evidence="2">The sequence shown here is derived from an EMBL/GenBank/DDBJ whole genome shotgun (WGS) entry which is preliminary data.</text>
</comment>
<dbReference type="AlphaFoldDB" id="A0A2M8L320"/>
<dbReference type="SUPFAM" id="SSF55073">
    <property type="entry name" value="Nucleotide cyclase"/>
    <property type="match status" value="1"/>
</dbReference>
<dbReference type="NCBIfam" id="TIGR00254">
    <property type="entry name" value="GGDEF"/>
    <property type="match status" value="1"/>
</dbReference>
<dbReference type="InterPro" id="IPR043128">
    <property type="entry name" value="Rev_trsase/Diguanyl_cyclase"/>
</dbReference>
<evidence type="ECO:0000259" key="1">
    <source>
        <dbReference type="PROSITE" id="PS50887"/>
    </source>
</evidence>
<reference evidence="3" key="1">
    <citation type="submission" date="2017-09" db="EMBL/GenBank/DDBJ databases">
        <title>Depth-based differentiation of microbial function through sediment-hosted aquifers and enrichment of novel symbionts in the deep terrestrial subsurface.</title>
        <authorList>
            <person name="Probst A.J."/>
            <person name="Ladd B."/>
            <person name="Jarett J.K."/>
            <person name="Geller-Mcgrath D.E."/>
            <person name="Sieber C.M.K."/>
            <person name="Emerson J.B."/>
            <person name="Anantharaman K."/>
            <person name="Thomas B.C."/>
            <person name="Malmstrom R."/>
            <person name="Stieglmeier M."/>
            <person name="Klingl A."/>
            <person name="Woyke T."/>
            <person name="Ryan C.M."/>
            <person name="Banfield J.F."/>
        </authorList>
    </citation>
    <scope>NUCLEOTIDE SEQUENCE [LARGE SCALE GENOMIC DNA]</scope>
</reference>
<dbReference type="PANTHER" id="PTHR45138">
    <property type="entry name" value="REGULATORY COMPONENTS OF SENSORY TRANSDUCTION SYSTEM"/>
    <property type="match status" value="1"/>
</dbReference>
<dbReference type="GO" id="GO:0043709">
    <property type="term" value="P:cell adhesion involved in single-species biofilm formation"/>
    <property type="evidence" value="ECO:0007669"/>
    <property type="project" value="TreeGrafter"/>
</dbReference>
<dbReference type="GO" id="GO:1902201">
    <property type="term" value="P:negative regulation of bacterial-type flagellum-dependent cell motility"/>
    <property type="evidence" value="ECO:0007669"/>
    <property type="project" value="TreeGrafter"/>
</dbReference>
<feature type="domain" description="GGDEF" evidence="1">
    <location>
        <begin position="100"/>
        <end position="145"/>
    </location>
</feature>
<dbReference type="Proteomes" id="UP000231474">
    <property type="component" value="Unassembled WGS sequence"/>
</dbReference>
<dbReference type="Gene3D" id="3.30.70.270">
    <property type="match status" value="1"/>
</dbReference>
<proteinExistence type="predicted"/>
<feature type="non-terminal residue" evidence="2">
    <location>
        <position position="145"/>
    </location>
</feature>
<gene>
    <name evidence="2" type="ORF">COU95_03180</name>
</gene>
<dbReference type="InterPro" id="IPR029787">
    <property type="entry name" value="Nucleotide_cyclase"/>
</dbReference>
<dbReference type="GO" id="GO:0052621">
    <property type="term" value="F:diguanylate cyclase activity"/>
    <property type="evidence" value="ECO:0007669"/>
    <property type="project" value="TreeGrafter"/>
</dbReference>
<dbReference type="CDD" id="cd01949">
    <property type="entry name" value="GGDEF"/>
    <property type="match status" value="1"/>
</dbReference>
<evidence type="ECO:0000313" key="2">
    <source>
        <dbReference type="EMBL" id="PJE67299.1"/>
    </source>
</evidence>
<sequence>MRRKTSIKSLFQFVTKFSKEHRDQKEYRQRSVYWLKQMKLIRQKEEKKEITREEADLLRSRLVAAKEWLASRDYLTGLYNRRELDRQFQEAFFHSQRTKEPLSFLLIDIDGLKKENDRFGHQAGDKVLQKTAKVIKENIRKEDMA</sequence>
<dbReference type="Pfam" id="PF00990">
    <property type="entry name" value="GGDEF"/>
    <property type="match status" value="1"/>
</dbReference>
<dbReference type="PROSITE" id="PS50887">
    <property type="entry name" value="GGDEF"/>
    <property type="match status" value="1"/>
</dbReference>
<protein>
    <recommendedName>
        <fullName evidence="1">GGDEF domain-containing protein</fullName>
    </recommendedName>
</protein>